<organism evidence="1 2">
    <name type="scientific">Panagrolaimus sp. JU765</name>
    <dbReference type="NCBI Taxonomy" id="591449"/>
    <lineage>
        <taxon>Eukaryota</taxon>
        <taxon>Metazoa</taxon>
        <taxon>Ecdysozoa</taxon>
        <taxon>Nematoda</taxon>
        <taxon>Chromadorea</taxon>
        <taxon>Rhabditida</taxon>
        <taxon>Tylenchina</taxon>
        <taxon>Panagrolaimomorpha</taxon>
        <taxon>Panagrolaimoidea</taxon>
        <taxon>Panagrolaimidae</taxon>
        <taxon>Panagrolaimus</taxon>
    </lineage>
</organism>
<accession>A0AC34QKY4</accession>
<dbReference type="Proteomes" id="UP000887576">
    <property type="component" value="Unplaced"/>
</dbReference>
<sequence length="226" mass="25116">MAQTANHQHHHDEHKRVSFGTEEQVTKIIYDDGYDDYNNVQATRTTTSFTSPDAPPNKVKVTSEERDNPRPISPPAQLENPTISATSPPLPALVKKMEHHDLDNPFRPQENLYHEVDPIVEAYKNKPFPPSPVGSPIPHDNHASTTTPQHNSSQNAHETSHISRSSTPQKTPTHPGNVRATEKRNSETVHITDVDALLPAADLPPPNKAEVVHLEKRKKCACCSVQ</sequence>
<name>A0AC34QKY4_9BILA</name>
<dbReference type="WBParaSite" id="JU765_v2.g17259.t2">
    <property type="protein sequence ID" value="JU765_v2.g17259.t2"/>
    <property type="gene ID" value="JU765_v2.g17259"/>
</dbReference>
<evidence type="ECO:0000313" key="1">
    <source>
        <dbReference type="Proteomes" id="UP000887576"/>
    </source>
</evidence>
<reference evidence="2" key="1">
    <citation type="submission" date="2022-11" db="UniProtKB">
        <authorList>
            <consortium name="WormBaseParasite"/>
        </authorList>
    </citation>
    <scope>IDENTIFICATION</scope>
</reference>
<evidence type="ECO:0000313" key="2">
    <source>
        <dbReference type="WBParaSite" id="JU765_v2.g17259.t2"/>
    </source>
</evidence>
<protein>
    <submittedName>
        <fullName evidence="2">Uncharacterized protein</fullName>
    </submittedName>
</protein>
<proteinExistence type="predicted"/>